<name>A0A837C8A2_9BRAD</name>
<dbReference type="Proteomes" id="UP000024900">
    <property type="component" value="Unassembled WGS sequence"/>
</dbReference>
<organism evidence="2 3">
    <name type="scientific">Bradyrhizobium diazoefficiens SEMIA 5080</name>
    <dbReference type="NCBI Taxonomy" id="754504"/>
    <lineage>
        <taxon>Bacteria</taxon>
        <taxon>Pseudomonadati</taxon>
        <taxon>Pseudomonadota</taxon>
        <taxon>Alphaproteobacteria</taxon>
        <taxon>Hyphomicrobiales</taxon>
        <taxon>Nitrobacteraceae</taxon>
        <taxon>Bradyrhizobium</taxon>
    </lineage>
</organism>
<feature type="region of interest" description="Disordered" evidence="1">
    <location>
        <begin position="1"/>
        <end position="25"/>
    </location>
</feature>
<protein>
    <submittedName>
        <fullName evidence="2">Uncharacterized protein</fullName>
    </submittedName>
</protein>
<evidence type="ECO:0000256" key="1">
    <source>
        <dbReference type="SAM" id="MobiDB-lite"/>
    </source>
</evidence>
<evidence type="ECO:0000313" key="2">
    <source>
        <dbReference type="EMBL" id="KGJ65402.1"/>
    </source>
</evidence>
<dbReference type="EMBL" id="ADOU02000007">
    <property type="protein sequence ID" value="KGJ65402.1"/>
    <property type="molecule type" value="Genomic_DNA"/>
</dbReference>
<feature type="region of interest" description="Disordered" evidence="1">
    <location>
        <begin position="56"/>
        <end position="84"/>
    </location>
</feature>
<gene>
    <name evidence="2" type="ORF">BJA5080_02048</name>
</gene>
<comment type="caution">
    <text evidence="2">The sequence shown here is derived from an EMBL/GenBank/DDBJ whole genome shotgun (WGS) entry which is preliminary data.</text>
</comment>
<sequence length="84" mass="9206">MLGGIERALHRTLASRTDSSHPPWLEPGQLTCAEWLTREGHSAGHHLATQRKTIFAPRAPTPNQKRRVAQTPAGPRATPGIARQ</sequence>
<reference evidence="2 3" key="1">
    <citation type="journal article" date="2014" name="BMC Genomics">
        <title>Comparative genomics of Bradyrhizobium japonicum CPAC 15 and Bradyrhizobium diazoefficiens CPAC 7: elite model strains for understanding symbiotic performance with soybean.</title>
        <authorList>
            <person name="Siqueira A.F."/>
            <person name="Ormeno-Orrillo E."/>
            <person name="Souza R.C."/>
            <person name="Rodrigues E.P."/>
            <person name="Almeida L.G."/>
            <person name="Barcellos F.G."/>
            <person name="Batista J.S."/>
            <person name="Nakatami A.S."/>
            <person name="Martinez-Romero E."/>
            <person name="Vasconcelos A.T."/>
            <person name="Hungria M."/>
        </authorList>
    </citation>
    <scope>NUCLEOTIDE SEQUENCE [LARGE SCALE GENOMIC DNA]</scope>
    <source>
        <strain evidence="2 3">SEMIA 5080</strain>
    </source>
</reference>
<proteinExistence type="predicted"/>
<dbReference type="AlphaFoldDB" id="A0A837C8A2"/>
<accession>A0A837C8A2</accession>
<evidence type="ECO:0000313" key="3">
    <source>
        <dbReference type="Proteomes" id="UP000024900"/>
    </source>
</evidence>